<name>A0A0R1XD24_9LACO</name>
<dbReference type="RefSeq" id="WP_047767568.1">
    <property type="nucleotide sequence ID" value="NZ_AZGM01000054.1"/>
</dbReference>
<dbReference type="STRING" id="1423782.FD32_GL001883"/>
<keyword evidence="3" id="KW-0238">DNA-binding</keyword>
<evidence type="ECO:0000256" key="2">
    <source>
        <dbReference type="ARBA" id="ARBA00023015"/>
    </source>
</evidence>
<organism evidence="5 6">
    <name type="scientific">Limosilactobacillus panis DSM 6035</name>
    <dbReference type="NCBI Taxonomy" id="1423782"/>
    <lineage>
        <taxon>Bacteria</taxon>
        <taxon>Bacillati</taxon>
        <taxon>Bacillota</taxon>
        <taxon>Bacilli</taxon>
        <taxon>Lactobacillales</taxon>
        <taxon>Lactobacillaceae</taxon>
        <taxon>Limosilactobacillus</taxon>
    </lineage>
</organism>
<evidence type="ECO:0000256" key="1">
    <source>
        <dbReference type="ARBA" id="ARBA00011046"/>
    </source>
</evidence>
<dbReference type="Proteomes" id="UP000051412">
    <property type="component" value="Unassembled WGS sequence"/>
</dbReference>
<evidence type="ECO:0000313" key="5">
    <source>
        <dbReference type="EMBL" id="KRM27729.1"/>
    </source>
</evidence>
<evidence type="ECO:0000256" key="4">
    <source>
        <dbReference type="ARBA" id="ARBA00023163"/>
    </source>
</evidence>
<dbReference type="PATRIC" id="fig|1423782.4.peg.1959"/>
<dbReference type="AlphaFoldDB" id="A0A0R1XD24"/>
<comment type="similarity">
    <text evidence="1">Belongs to the BlaI transcriptional regulatory family.</text>
</comment>
<dbReference type="InterPro" id="IPR014071">
    <property type="entry name" value="Cu_transp_CopY/TcrY"/>
</dbReference>
<comment type="caution">
    <text evidence="5">The sequence shown here is derived from an EMBL/GenBank/DDBJ whole genome shotgun (WGS) entry which is preliminary data.</text>
</comment>
<keyword evidence="2" id="KW-0805">Transcription regulation</keyword>
<gene>
    <name evidence="5" type="ORF">FD32_GL001883</name>
</gene>
<dbReference type="OrthoDB" id="1849040at2"/>
<dbReference type="EMBL" id="AZGM01000054">
    <property type="protein sequence ID" value="KRM27729.1"/>
    <property type="molecule type" value="Genomic_DNA"/>
</dbReference>
<protein>
    <submittedName>
        <fullName evidence="5">Transcriptional repressor, CopY family</fullName>
    </submittedName>
</protein>
<dbReference type="GO" id="GO:0003677">
    <property type="term" value="F:DNA binding"/>
    <property type="evidence" value="ECO:0007669"/>
    <property type="project" value="UniProtKB-KW"/>
</dbReference>
<sequence>MVKDLQITPAEWRVMRIVWTLNEATSREITAILQRKVDWKSATIKTLLHRLVTKGVLTTTKHGRAFIYHPAVAEQSMMCQAADDLFQSICERRVGQTLNHVLNQVELSKDDIRTLQETLQKKLATAPDQVQCNCIPGRKMNC</sequence>
<dbReference type="PIRSF" id="PIRSF019455">
    <property type="entry name" value="CopR_AtkY"/>
    <property type="match status" value="1"/>
</dbReference>
<keyword evidence="6" id="KW-1185">Reference proteome</keyword>
<evidence type="ECO:0000256" key="3">
    <source>
        <dbReference type="ARBA" id="ARBA00023125"/>
    </source>
</evidence>
<dbReference type="Gene3D" id="1.10.10.10">
    <property type="entry name" value="Winged helix-like DNA-binding domain superfamily/Winged helix DNA-binding domain"/>
    <property type="match status" value="1"/>
</dbReference>
<dbReference type="NCBIfam" id="TIGR02698">
    <property type="entry name" value="CopY_TcrY"/>
    <property type="match status" value="1"/>
</dbReference>
<proteinExistence type="inferred from homology"/>
<dbReference type="InterPro" id="IPR036390">
    <property type="entry name" value="WH_DNA-bd_sf"/>
</dbReference>
<dbReference type="SUPFAM" id="SSF46785">
    <property type="entry name" value="Winged helix' DNA-binding domain"/>
    <property type="match status" value="1"/>
</dbReference>
<dbReference type="GO" id="GO:0045892">
    <property type="term" value="P:negative regulation of DNA-templated transcription"/>
    <property type="evidence" value="ECO:0007669"/>
    <property type="project" value="InterPro"/>
</dbReference>
<evidence type="ECO:0000313" key="6">
    <source>
        <dbReference type="Proteomes" id="UP000051412"/>
    </source>
</evidence>
<accession>A0A0R1XD24</accession>
<dbReference type="Pfam" id="PF03965">
    <property type="entry name" value="Penicillinase_R"/>
    <property type="match status" value="1"/>
</dbReference>
<reference evidence="5 6" key="1">
    <citation type="journal article" date="2015" name="Genome Announc.">
        <title>Expanding the biotechnology potential of lactobacilli through comparative genomics of 213 strains and associated genera.</title>
        <authorList>
            <person name="Sun Z."/>
            <person name="Harris H.M."/>
            <person name="McCann A."/>
            <person name="Guo C."/>
            <person name="Argimon S."/>
            <person name="Zhang W."/>
            <person name="Yang X."/>
            <person name="Jeffery I.B."/>
            <person name="Cooney J.C."/>
            <person name="Kagawa T.F."/>
            <person name="Liu W."/>
            <person name="Song Y."/>
            <person name="Salvetti E."/>
            <person name="Wrobel A."/>
            <person name="Rasinkangas P."/>
            <person name="Parkhill J."/>
            <person name="Rea M.C."/>
            <person name="O'Sullivan O."/>
            <person name="Ritari J."/>
            <person name="Douillard F.P."/>
            <person name="Paul Ross R."/>
            <person name="Yang R."/>
            <person name="Briner A.E."/>
            <person name="Felis G.E."/>
            <person name="de Vos W.M."/>
            <person name="Barrangou R."/>
            <person name="Klaenhammer T.R."/>
            <person name="Caufield P.W."/>
            <person name="Cui Y."/>
            <person name="Zhang H."/>
            <person name="O'Toole P.W."/>
        </authorList>
    </citation>
    <scope>NUCLEOTIDE SEQUENCE [LARGE SCALE GENOMIC DNA]</scope>
    <source>
        <strain evidence="5 6">DSM 6035</strain>
    </source>
</reference>
<keyword evidence="4" id="KW-0804">Transcription</keyword>
<dbReference type="InterPro" id="IPR036388">
    <property type="entry name" value="WH-like_DNA-bd_sf"/>
</dbReference>
<dbReference type="InterPro" id="IPR005650">
    <property type="entry name" value="BlaI_family"/>
</dbReference>